<comment type="subcellular location">
    <subcellularLocation>
        <location evidence="1">Membrane</location>
        <topology evidence="1">Multi-pass membrane protein</topology>
    </subcellularLocation>
</comment>
<keyword evidence="4 7" id="KW-1133">Transmembrane helix</keyword>
<evidence type="ECO:0000256" key="7">
    <source>
        <dbReference type="SAM" id="Phobius"/>
    </source>
</evidence>
<keyword evidence="8" id="KW-0732">Signal</keyword>
<evidence type="ECO:0000256" key="4">
    <source>
        <dbReference type="ARBA" id="ARBA00022989"/>
    </source>
</evidence>
<feature type="signal peptide" evidence="8">
    <location>
        <begin position="1"/>
        <end position="24"/>
    </location>
</feature>
<organism evidence="9 10">
    <name type="scientific">Ridgeia piscesae</name>
    <name type="common">Tubeworm</name>
    <dbReference type="NCBI Taxonomy" id="27915"/>
    <lineage>
        <taxon>Eukaryota</taxon>
        <taxon>Metazoa</taxon>
        <taxon>Spiralia</taxon>
        <taxon>Lophotrochozoa</taxon>
        <taxon>Annelida</taxon>
        <taxon>Polychaeta</taxon>
        <taxon>Sedentaria</taxon>
        <taxon>Canalipalpata</taxon>
        <taxon>Sabellida</taxon>
        <taxon>Siboglinidae</taxon>
        <taxon>Ridgeia</taxon>
    </lineage>
</organism>
<proteinExistence type="inferred from homology"/>
<evidence type="ECO:0000256" key="2">
    <source>
        <dbReference type="ARBA" id="ARBA00006939"/>
    </source>
</evidence>
<dbReference type="InterPro" id="IPR050799">
    <property type="entry name" value="ZIP_Transporter"/>
</dbReference>
<dbReference type="GO" id="GO:0005385">
    <property type="term" value="F:zinc ion transmembrane transporter activity"/>
    <property type="evidence" value="ECO:0007669"/>
    <property type="project" value="TreeGrafter"/>
</dbReference>
<dbReference type="PROSITE" id="PS51257">
    <property type="entry name" value="PROKAR_LIPOPROTEIN"/>
    <property type="match status" value="1"/>
</dbReference>
<keyword evidence="10" id="KW-1185">Reference proteome</keyword>
<feature type="transmembrane region" description="Helical" evidence="7">
    <location>
        <begin position="303"/>
        <end position="324"/>
    </location>
</feature>
<reference evidence="9" key="1">
    <citation type="journal article" date="2023" name="Mol. Biol. Evol.">
        <title>Third-Generation Sequencing Reveals the Adaptive Role of the Epigenome in Three Deep-Sea Polychaetes.</title>
        <authorList>
            <person name="Perez M."/>
            <person name="Aroh O."/>
            <person name="Sun Y."/>
            <person name="Lan Y."/>
            <person name="Juniper S.K."/>
            <person name="Young C.R."/>
            <person name="Angers B."/>
            <person name="Qian P.Y."/>
        </authorList>
    </citation>
    <scope>NUCLEOTIDE SEQUENCE</scope>
    <source>
        <strain evidence="9">R07B-5</strain>
    </source>
</reference>
<dbReference type="GO" id="GO:0071578">
    <property type="term" value="P:zinc ion import across plasma membrane"/>
    <property type="evidence" value="ECO:0007669"/>
    <property type="project" value="TreeGrafter"/>
</dbReference>
<dbReference type="InterPro" id="IPR003689">
    <property type="entry name" value="ZIP"/>
</dbReference>
<dbReference type="GO" id="GO:0030003">
    <property type="term" value="P:intracellular monoatomic cation homeostasis"/>
    <property type="evidence" value="ECO:0007669"/>
    <property type="project" value="TreeGrafter"/>
</dbReference>
<name>A0AAD9NWN5_RIDPI</name>
<dbReference type="AlphaFoldDB" id="A0AAD9NWN5"/>
<evidence type="ECO:0000256" key="8">
    <source>
        <dbReference type="SAM" id="SignalP"/>
    </source>
</evidence>
<sequence length="524" mass="56740">MSSLKLLTLGLLAALIASCSLVEAATNATSHDGNSPFLQMLFDKYGKDGVISYSGFELLLKKVGIVVVSPPGDDQKLSDLEHAQAHSQHPAHGHHSDAGEKHVIDNHSTGLHEHAHSEWNETHTAGEAGASGEKERGSKEKGGRDHENGADVADSVQGSQGQKSRRTRSVGEDDHTKHYLHAGQLEKQGITKPDFLHICPAIIYDIEQECGLSLVTFGVSLVTVWFYTLLAVAIISLAGLMCVAIIPVMQRCYFDEILHILVALAVGTLTGDAMLHLMPHALLFGHVSTMPDPSKRYEAHVDGVWKGMTLLLGIYLFFIAERVMEIVSHRRKQRQKLVVKRSRDMENADDDTDEHGHGHSHGVPDSVSSIAWMVIMGDGLHNFTDGLAIGAAFSSGIPGGFSTTVAVFCHELPHELGETVAFTYFVSSTRVPLTSPAVTSCDSSDGDFAVLLRAGMSVKKALFYNIISSVLCLLGAVPELISGKKNKKHPVRQLILQLIGSGVGILIMLLIALYERNLKTMFGN</sequence>
<evidence type="ECO:0000256" key="5">
    <source>
        <dbReference type="ARBA" id="ARBA00023136"/>
    </source>
</evidence>
<evidence type="ECO:0000256" key="1">
    <source>
        <dbReference type="ARBA" id="ARBA00004141"/>
    </source>
</evidence>
<feature type="compositionally biased region" description="Basic and acidic residues" evidence="6">
    <location>
        <begin position="132"/>
        <end position="149"/>
    </location>
</feature>
<evidence type="ECO:0000256" key="6">
    <source>
        <dbReference type="SAM" id="MobiDB-lite"/>
    </source>
</evidence>
<dbReference type="GO" id="GO:0005886">
    <property type="term" value="C:plasma membrane"/>
    <property type="evidence" value="ECO:0007669"/>
    <property type="project" value="TreeGrafter"/>
</dbReference>
<evidence type="ECO:0000313" key="9">
    <source>
        <dbReference type="EMBL" id="KAK2183841.1"/>
    </source>
</evidence>
<keyword evidence="5 7" id="KW-0472">Membrane</keyword>
<comment type="caution">
    <text evidence="9">The sequence shown here is derived from an EMBL/GenBank/DDBJ whole genome shotgun (WGS) entry which is preliminary data.</text>
</comment>
<feature type="transmembrane region" description="Helical" evidence="7">
    <location>
        <begin position="494"/>
        <end position="514"/>
    </location>
</feature>
<feature type="region of interest" description="Disordered" evidence="6">
    <location>
        <begin position="122"/>
        <end position="176"/>
    </location>
</feature>
<evidence type="ECO:0000256" key="3">
    <source>
        <dbReference type="ARBA" id="ARBA00022692"/>
    </source>
</evidence>
<feature type="transmembrane region" description="Helical" evidence="7">
    <location>
        <begin position="462"/>
        <end position="482"/>
    </location>
</feature>
<dbReference type="Proteomes" id="UP001209878">
    <property type="component" value="Unassembled WGS sequence"/>
</dbReference>
<evidence type="ECO:0000313" key="10">
    <source>
        <dbReference type="Proteomes" id="UP001209878"/>
    </source>
</evidence>
<feature type="transmembrane region" description="Helical" evidence="7">
    <location>
        <begin position="258"/>
        <end position="283"/>
    </location>
</feature>
<gene>
    <name evidence="9" type="ORF">NP493_295g10066</name>
</gene>
<dbReference type="EMBL" id="JAODUO010000294">
    <property type="protein sequence ID" value="KAK2183841.1"/>
    <property type="molecule type" value="Genomic_DNA"/>
</dbReference>
<feature type="transmembrane region" description="Helical" evidence="7">
    <location>
        <begin position="224"/>
        <end position="246"/>
    </location>
</feature>
<dbReference type="GO" id="GO:0140410">
    <property type="term" value="F:monoatomic cation:bicarbonate symporter activity"/>
    <property type="evidence" value="ECO:0007669"/>
    <property type="project" value="TreeGrafter"/>
</dbReference>
<dbReference type="PANTHER" id="PTHR12191">
    <property type="entry name" value="SOLUTE CARRIER FAMILY 39"/>
    <property type="match status" value="1"/>
</dbReference>
<dbReference type="Pfam" id="PF02535">
    <property type="entry name" value="Zip"/>
    <property type="match status" value="1"/>
</dbReference>
<dbReference type="PANTHER" id="PTHR12191:SF37">
    <property type="entry name" value="ZINC TRANSPORTER FOI"/>
    <property type="match status" value="1"/>
</dbReference>
<feature type="chain" id="PRO_5041994198" evidence="8">
    <location>
        <begin position="25"/>
        <end position="524"/>
    </location>
</feature>
<keyword evidence="3 7" id="KW-0812">Transmembrane</keyword>
<accession>A0AAD9NWN5</accession>
<protein>
    <submittedName>
        <fullName evidence="9">Uncharacterized protein</fullName>
    </submittedName>
</protein>
<feature type="region of interest" description="Disordered" evidence="6">
    <location>
        <begin position="338"/>
        <end position="364"/>
    </location>
</feature>
<feature type="region of interest" description="Disordered" evidence="6">
    <location>
        <begin position="81"/>
        <end position="102"/>
    </location>
</feature>
<comment type="similarity">
    <text evidence="2">Belongs to the ZIP transporter (TC 2.A.5) family.</text>
</comment>